<proteinExistence type="predicted"/>
<reference evidence="2" key="1">
    <citation type="journal article" date="2014" name="Int. J. Syst. Evol. Microbiol.">
        <title>Complete genome sequence of Corynebacterium casei LMG S-19264T (=DSM 44701T), isolated from a smear-ripened cheese.</title>
        <authorList>
            <consortium name="US DOE Joint Genome Institute (JGI-PGF)"/>
            <person name="Walter F."/>
            <person name="Albersmeier A."/>
            <person name="Kalinowski J."/>
            <person name="Ruckert C."/>
        </authorList>
    </citation>
    <scope>NUCLEOTIDE SEQUENCE</scope>
    <source>
        <strain evidence="2">CCM 8711</strain>
    </source>
</reference>
<keyword evidence="1" id="KW-0812">Transmembrane</keyword>
<organism evidence="2 3">
    <name type="scientific">Mucilaginibacter galii</name>
    <dbReference type="NCBI Taxonomy" id="2005073"/>
    <lineage>
        <taxon>Bacteria</taxon>
        <taxon>Pseudomonadati</taxon>
        <taxon>Bacteroidota</taxon>
        <taxon>Sphingobacteriia</taxon>
        <taxon>Sphingobacteriales</taxon>
        <taxon>Sphingobacteriaceae</taxon>
        <taxon>Mucilaginibacter</taxon>
    </lineage>
</organism>
<dbReference type="Proteomes" id="UP000662074">
    <property type="component" value="Unassembled WGS sequence"/>
</dbReference>
<keyword evidence="3" id="KW-1185">Reference proteome</keyword>
<dbReference type="RefSeq" id="WP_188414347.1">
    <property type="nucleotide sequence ID" value="NZ_BMDO01000001.1"/>
</dbReference>
<evidence type="ECO:0000313" key="2">
    <source>
        <dbReference type="EMBL" id="GGI49797.1"/>
    </source>
</evidence>
<dbReference type="AlphaFoldDB" id="A0A917J800"/>
<feature type="transmembrane region" description="Helical" evidence="1">
    <location>
        <begin position="45"/>
        <end position="68"/>
    </location>
</feature>
<feature type="transmembrane region" description="Helical" evidence="1">
    <location>
        <begin position="18"/>
        <end position="38"/>
    </location>
</feature>
<evidence type="ECO:0000256" key="1">
    <source>
        <dbReference type="SAM" id="Phobius"/>
    </source>
</evidence>
<comment type="caution">
    <text evidence="2">The sequence shown here is derived from an EMBL/GenBank/DDBJ whole genome shotgun (WGS) entry which is preliminary data.</text>
</comment>
<keyword evidence="1" id="KW-1133">Transmembrane helix</keyword>
<protein>
    <recommendedName>
        <fullName evidence="4">PH domain-containing protein</fullName>
    </recommendedName>
</protein>
<keyword evidence="1" id="KW-0472">Membrane</keyword>
<evidence type="ECO:0008006" key="4">
    <source>
        <dbReference type="Google" id="ProtNLM"/>
    </source>
</evidence>
<reference evidence="2" key="2">
    <citation type="submission" date="2020-09" db="EMBL/GenBank/DDBJ databases">
        <authorList>
            <person name="Sun Q."/>
            <person name="Sedlacek I."/>
        </authorList>
    </citation>
    <scope>NUCLEOTIDE SEQUENCE</scope>
    <source>
        <strain evidence="2">CCM 8711</strain>
    </source>
</reference>
<evidence type="ECO:0000313" key="3">
    <source>
        <dbReference type="Proteomes" id="UP000662074"/>
    </source>
</evidence>
<sequence>MTATKPVFIEKQYLGREWIPVTIRLVLAMLCFAVFFFTDDNERNADLLVVVGFAIVIISIILGFVVHFSTQVQNQSIILNGLWTTKLVKIDLNSIVKVEKGTYSRYLFNNPVYNLHSKGTIRFYTAGNDAIHLTDRDGLVYIIGSQHCNELLRAIQSETPPNPPRGGGL</sequence>
<accession>A0A917J800</accession>
<name>A0A917J800_9SPHI</name>
<dbReference type="EMBL" id="BMDO01000001">
    <property type="protein sequence ID" value="GGI49797.1"/>
    <property type="molecule type" value="Genomic_DNA"/>
</dbReference>
<gene>
    <name evidence="2" type="ORF">GCM10011425_10090</name>
</gene>